<evidence type="ECO:0008006" key="3">
    <source>
        <dbReference type="Google" id="ProtNLM"/>
    </source>
</evidence>
<dbReference type="EMBL" id="WBVT01000034">
    <property type="protein sequence ID" value="KAB7789724.1"/>
    <property type="molecule type" value="Genomic_DNA"/>
</dbReference>
<name>A0A6I1GDL3_9BIFI</name>
<dbReference type="InterPro" id="IPR025503">
    <property type="entry name" value="DUF4391"/>
</dbReference>
<evidence type="ECO:0000313" key="2">
    <source>
        <dbReference type="Proteomes" id="UP000441772"/>
    </source>
</evidence>
<organism evidence="1 2">
    <name type="scientific">Bifidobacterium leontopitheci</name>
    <dbReference type="NCBI Taxonomy" id="2650774"/>
    <lineage>
        <taxon>Bacteria</taxon>
        <taxon>Bacillati</taxon>
        <taxon>Actinomycetota</taxon>
        <taxon>Actinomycetes</taxon>
        <taxon>Bifidobacteriales</taxon>
        <taxon>Bifidobacteriaceae</taxon>
        <taxon>Bifidobacterium</taxon>
    </lineage>
</organism>
<gene>
    <name evidence="1" type="ORF">F7D09_1770</name>
</gene>
<proteinExistence type="predicted"/>
<accession>A0A6I1GDL3</accession>
<dbReference type="AlphaFoldDB" id="A0A6I1GDL3"/>
<keyword evidence="2" id="KW-1185">Reference proteome</keyword>
<reference evidence="1 2" key="1">
    <citation type="submission" date="2019-09" db="EMBL/GenBank/DDBJ databases">
        <title>Characterization of the phylogenetic diversity of two novel species belonging to the genus Bifidobacterium: Bifidobacterium cebidarum sp. nov. and Bifidobacterium leontopitheci sp. nov.</title>
        <authorList>
            <person name="Lugli G.A."/>
            <person name="Duranti S."/>
            <person name="Milani C."/>
            <person name="Turroni F."/>
            <person name="Ventura M."/>
        </authorList>
    </citation>
    <scope>NUCLEOTIDE SEQUENCE [LARGE SCALE GENOMIC DNA]</scope>
    <source>
        <strain evidence="1 2">LMG 31471</strain>
    </source>
</reference>
<dbReference type="Pfam" id="PF14335">
    <property type="entry name" value="DUF4391"/>
    <property type="match status" value="1"/>
</dbReference>
<evidence type="ECO:0000313" key="1">
    <source>
        <dbReference type="EMBL" id="KAB7789724.1"/>
    </source>
</evidence>
<dbReference type="Proteomes" id="UP000441772">
    <property type="component" value="Unassembled WGS sequence"/>
</dbReference>
<protein>
    <recommendedName>
        <fullName evidence="3">Tmp1</fullName>
    </recommendedName>
</protein>
<sequence length="255" mass="26736">MTVSQQTASQLAVARCGTVSALTLGLPAKCAIPAQKGALPKGLFVAKAPVSAKLKQRLANDIVSITMLALLRPANTGAEPGSGKVPEVLVLGLRLAAGVHDVPVEVVDLIAGQRKSGIVFVCVRDGEFEGTTREECAFAVRRNVPVRAGHIPVTKVFAGAWKPAGEATLEVPADAGAVGVTMDGLWDGLCAQAILDSADGRDLDARIARRDQIATLKAAEAKLARDHQRAKSPGQRNEIYAKLHKVRTQLAGFEA</sequence>
<comment type="caution">
    <text evidence="1">The sequence shown here is derived from an EMBL/GenBank/DDBJ whole genome shotgun (WGS) entry which is preliminary data.</text>
</comment>